<keyword evidence="14" id="KW-0132">Cell division</keyword>
<dbReference type="SUPFAM" id="SSF56601">
    <property type="entry name" value="beta-lactamase/transpeptidase-like"/>
    <property type="match status" value="1"/>
</dbReference>
<keyword evidence="6 9" id="KW-0378">Hydrolase</keyword>
<comment type="caution">
    <text evidence="14">The sequence shown here is derived from an EMBL/GenBank/DDBJ whole genome shotgun (WGS) entry which is preliminary data.</text>
</comment>
<dbReference type="SUPFAM" id="SSF56519">
    <property type="entry name" value="Penicillin binding protein dimerisation domain"/>
    <property type="match status" value="1"/>
</dbReference>
<evidence type="ECO:0000256" key="6">
    <source>
        <dbReference type="ARBA" id="ARBA00022801"/>
    </source>
</evidence>
<name>A0A510V4X0_9CELL</name>
<dbReference type="Pfam" id="PF00905">
    <property type="entry name" value="Transpeptidase"/>
    <property type="match status" value="1"/>
</dbReference>
<feature type="compositionally biased region" description="Acidic residues" evidence="10">
    <location>
        <begin position="553"/>
        <end position="562"/>
    </location>
</feature>
<keyword evidence="14" id="KW-0131">Cell cycle</keyword>
<accession>A0A510V4X0</accession>
<dbReference type="Proteomes" id="UP000321118">
    <property type="component" value="Unassembled WGS sequence"/>
</dbReference>
<feature type="region of interest" description="Disordered" evidence="10">
    <location>
        <begin position="544"/>
        <end position="567"/>
    </location>
</feature>
<dbReference type="Gene3D" id="3.40.710.10">
    <property type="entry name" value="DD-peptidase/beta-lactamase superfamily"/>
    <property type="match status" value="1"/>
</dbReference>
<dbReference type="GO" id="GO:0008658">
    <property type="term" value="F:penicillin binding"/>
    <property type="evidence" value="ECO:0007669"/>
    <property type="project" value="InterPro"/>
</dbReference>
<dbReference type="EC" id="3.5.2.6" evidence="4 9"/>
<dbReference type="PANTHER" id="PTHR30627:SF24">
    <property type="entry name" value="PENICILLIN-BINDING PROTEIN 4B"/>
    <property type="match status" value="1"/>
</dbReference>
<dbReference type="Pfam" id="PF03717">
    <property type="entry name" value="PBP_dimer"/>
    <property type="match status" value="1"/>
</dbReference>
<dbReference type="GO" id="GO:0071972">
    <property type="term" value="F:peptidoglycan L,D-transpeptidase activity"/>
    <property type="evidence" value="ECO:0007669"/>
    <property type="project" value="TreeGrafter"/>
</dbReference>
<dbReference type="PANTHER" id="PTHR30627">
    <property type="entry name" value="PEPTIDOGLYCAN D,D-TRANSPEPTIDASE"/>
    <property type="match status" value="1"/>
</dbReference>
<comment type="similarity">
    <text evidence="2">Belongs to the transpeptidase family.</text>
</comment>
<dbReference type="InterPro" id="IPR005311">
    <property type="entry name" value="PBP_dimer"/>
</dbReference>
<dbReference type="Gene3D" id="3.90.1310.10">
    <property type="entry name" value="Penicillin-binding protein 2a (Domain 2)"/>
    <property type="match status" value="1"/>
</dbReference>
<evidence type="ECO:0000256" key="4">
    <source>
        <dbReference type="ARBA" id="ARBA00012865"/>
    </source>
</evidence>
<dbReference type="GO" id="GO:0017001">
    <property type="term" value="P:antibiotic catabolic process"/>
    <property type="evidence" value="ECO:0007669"/>
    <property type="project" value="InterPro"/>
</dbReference>
<reference evidence="14 15" key="1">
    <citation type="submission" date="2019-07" db="EMBL/GenBank/DDBJ databases">
        <title>Whole genome shotgun sequence of Cellulomonas xylanilytica NBRC 101102.</title>
        <authorList>
            <person name="Hosoyama A."/>
            <person name="Uohara A."/>
            <person name="Ohji S."/>
            <person name="Ichikawa N."/>
        </authorList>
    </citation>
    <scope>NUCLEOTIDE SEQUENCE [LARGE SCALE GENOMIC DNA]</scope>
    <source>
        <strain evidence="14 15">NBRC 101102</strain>
    </source>
</reference>
<gene>
    <name evidence="14" type="ORF">CXY01_24320</name>
</gene>
<feature type="domain" description="Penicillin-binding protein dimerisation" evidence="12">
    <location>
        <begin position="160"/>
        <end position="322"/>
    </location>
</feature>
<evidence type="ECO:0000256" key="10">
    <source>
        <dbReference type="SAM" id="MobiDB-lite"/>
    </source>
</evidence>
<dbReference type="Pfam" id="PF05223">
    <property type="entry name" value="MecA_N"/>
    <property type="match status" value="1"/>
</dbReference>
<comment type="catalytic activity">
    <reaction evidence="9">
        <text>a beta-lactam + H2O = a substituted beta-amino acid</text>
        <dbReference type="Rhea" id="RHEA:20401"/>
        <dbReference type="ChEBI" id="CHEBI:15377"/>
        <dbReference type="ChEBI" id="CHEBI:35627"/>
        <dbReference type="ChEBI" id="CHEBI:140347"/>
        <dbReference type="EC" id="3.5.2.6"/>
    </reaction>
</comment>
<dbReference type="GO" id="GO:0005886">
    <property type="term" value="C:plasma membrane"/>
    <property type="evidence" value="ECO:0007669"/>
    <property type="project" value="TreeGrafter"/>
</dbReference>
<dbReference type="EMBL" id="BJUB01000007">
    <property type="protein sequence ID" value="GEK21912.1"/>
    <property type="molecule type" value="Genomic_DNA"/>
</dbReference>
<dbReference type="RefSeq" id="WP_146927707.1">
    <property type="nucleotide sequence ID" value="NZ_BJUB01000007.1"/>
</dbReference>
<evidence type="ECO:0000259" key="13">
    <source>
        <dbReference type="Pfam" id="PF05223"/>
    </source>
</evidence>
<evidence type="ECO:0000256" key="9">
    <source>
        <dbReference type="RuleBase" id="RU361140"/>
    </source>
</evidence>
<dbReference type="InterPro" id="IPR007887">
    <property type="entry name" value="MecA_N"/>
</dbReference>
<dbReference type="PROSITE" id="PS51257">
    <property type="entry name" value="PROKAR_LIPOPROTEIN"/>
    <property type="match status" value="1"/>
</dbReference>
<keyword evidence="7" id="KW-0472">Membrane</keyword>
<evidence type="ECO:0000256" key="3">
    <source>
        <dbReference type="ARBA" id="ARBA00007898"/>
    </source>
</evidence>
<proteinExistence type="inferred from homology"/>
<dbReference type="AlphaFoldDB" id="A0A510V4X0"/>
<keyword evidence="5" id="KW-0732">Signal</keyword>
<evidence type="ECO:0000256" key="2">
    <source>
        <dbReference type="ARBA" id="ARBA00007171"/>
    </source>
</evidence>
<evidence type="ECO:0000256" key="8">
    <source>
        <dbReference type="ARBA" id="ARBA00023251"/>
    </source>
</evidence>
<evidence type="ECO:0000259" key="11">
    <source>
        <dbReference type="Pfam" id="PF00905"/>
    </source>
</evidence>
<dbReference type="InterPro" id="IPR002137">
    <property type="entry name" value="Beta-lactam_class-D_AS"/>
</dbReference>
<dbReference type="InterPro" id="IPR036138">
    <property type="entry name" value="PBP_dimer_sf"/>
</dbReference>
<sequence length="660" mass="67219">MTFAGERAAARRRLVVGGIATALVASGLAACSPEPPTPDSATQALAAALASGDFGEAPFAGGAVDETEATAARTAAFEGLAPWEPQVKVVSTTIDEKDEDLATVTFGYTWDVDESDADWTYETSAKLARDDEDLWRATWSPSLLAPDLVAGEVLTVTRARAERANVLGAGGAVIVEPRTVHRLGIDKTRVAAPEQDAAARAFAAALSIDAEAYAGKVAAAGERAFVEAITVRHGDLAYDVAALAAMPGVNDVTDQLPLAPTRQFARPILGTVGPATAEIIEKSDGAVSDGDLTGLSGLQRQYDAQLRGLPGLTITAAQPDGTAPRQLYAVEPTPGTPLTTTIDVGLQEAAEHVISEVAPASAVVALRPSTGDVLAAASGVGGEGMSTATLGQFAPGSTFKVVTALALLRSGMTADSDTTCPDTVSVDGRSFTNFPEYPTDKLGTIPLRTAFANSCNTAFISARDAANQDALIDAAGSLGLDPHASLGFAAFLGDVPGDSDGTDHAASMIGQGRVLASPLGMATVAASVAHGATVVPRLVVPAEGAATPSPTADETEPSDEATDAPRPVVPLTADEAATLQQLMRGVVTEGGATFLLDVPGDEVAAKTGTAQFGEAGNLQNHVWMIAIQGDLAVAVFVDVGEYGSTTAGPLLEEFLRAAQG</sequence>
<keyword evidence="8 9" id="KW-0046">Antibiotic resistance</keyword>
<feature type="domain" description="Penicillin-binding protein transpeptidase" evidence="11">
    <location>
        <begin position="362"/>
        <end position="655"/>
    </location>
</feature>
<comment type="subcellular location">
    <subcellularLocation>
        <location evidence="1">Membrane</location>
    </subcellularLocation>
</comment>
<dbReference type="GO" id="GO:0071555">
    <property type="term" value="P:cell wall organization"/>
    <property type="evidence" value="ECO:0007669"/>
    <property type="project" value="TreeGrafter"/>
</dbReference>
<dbReference type="InterPro" id="IPR001460">
    <property type="entry name" value="PCN-bd_Tpept"/>
</dbReference>
<feature type="domain" description="NTF2-like N-terminal transpeptidase" evidence="13">
    <location>
        <begin position="39"/>
        <end position="151"/>
    </location>
</feature>
<evidence type="ECO:0000313" key="14">
    <source>
        <dbReference type="EMBL" id="GEK21912.1"/>
    </source>
</evidence>
<organism evidence="14 15">
    <name type="scientific">Cellulomonas xylanilytica</name>
    <dbReference type="NCBI Taxonomy" id="233583"/>
    <lineage>
        <taxon>Bacteria</taxon>
        <taxon>Bacillati</taxon>
        <taxon>Actinomycetota</taxon>
        <taxon>Actinomycetes</taxon>
        <taxon>Micrococcales</taxon>
        <taxon>Cellulomonadaceae</taxon>
        <taxon>Cellulomonas</taxon>
    </lineage>
</organism>
<dbReference type="InterPro" id="IPR050515">
    <property type="entry name" value="Beta-lactam/transpept"/>
</dbReference>
<dbReference type="PROSITE" id="PS00337">
    <property type="entry name" value="BETA_LACTAMASE_D"/>
    <property type="match status" value="1"/>
</dbReference>
<dbReference type="GO" id="GO:0046677">
    <property type="term" value="P:response to antibiotic"/>
    <property type="evidence" value="ECO:0007669"/>
    <property type="project" value="UniProtKB-UniRule"/>
</dbReference>
<dbReference type="OrthoDB" id="5241017at2"/>
<keyword evidence="15" id="KW-1185">Reference proteome</keyword>
<evidence type="ECO:0000256" key="5">
    <source>
        <dbReference type="ARBA" id="ARBA00022729"/>
    </source>
</evidence>
<dbReference type="GO" id="GO:0008800">
    <property type="term" value="F:beta-lactamase activity"/>
    <property type="evidence" value="ECO:0007669"/>
    <property type="project" value="UniProtKB-UniRule"/>
</dbReference>
<comment type="similarity">
    <text evidence="3 9">Belongs to the class-D beta-lactamase family.</text>
</comment>
<dbReference type="InterPro" id="IPR012338">
    <property type="entry name" value="Beta-lactam/transpept-like"/>
</dbReference>
<evidence type="ECO:0000256" key="7">
    <source>
        <dbReference type="ARBA" id="ARBA00023136"/>
    </source>
</evidence>
<evidence type="ECO:0000256" key="1">
    <source>
        <dbReference type="ARBA" id="ARBA00004370"/>
    </source>
</evidence>
<dbReference type="GO" id="GO:0051301">
    <property type="term" value="P:cell division"/>
    <property type="evidence" value="ECO:0007669"/>
    <property type="project" value="UniProtKB-KW"/>
</dbReference>
<evidence type="ECO:0000313" key="15">
    <source>
        <dbReference type="Proteomes" id="UP000321118"/>
    </source>
</evidence>
<evidence type="ECO:0000259" key="12">
    <source>
        <dbReference type="Pfam" id="PF03717"/>
    </source>
</evidence>
<protein>
    <recommendedName>
        <fullName evidence="4 9">Beta-lactamase</fullName>
        <ecNumber evidence="4 9">3.5.2.6</ecNumber>
    </recommendedName>
</protein>